<feature type="transmembrane region" description="Helical" evidence="7">
    <location>
        <begin position="162"/>
        <end position="183"/>
    </location>
</feature>
<feature type="transmembrane region" description="Helical" evidence="7">
    <location>
        <begin position="244"/>
        <end position="264"/>
    </location>
</feature>
<evidence type="ECO:0000256" key="5">
    <source>
        <dbReference type="ARBA" id="ARBA00023136"/>
    </source>
</evidence>
<dbReference type="InterPro" id="IPR010227">
    <property type="entry name" value="NADH_Q_OxRdtase_chainM/4"/>
</dbReference>
<dbReference type="PRINTS" id="PR01437">
    <property type="entry name" value="NUOXDRDTASE4"/>
</dbReference>
<feature type="transmembrane region" description="Helical" evidence="7">
    <location>
        <begin position="405"/>
        <end position="426"/>
    </location>
</feature>
<sequence>MLALPALVLIPFIGGLLAWLAGLNGGMRLPRFISVLTVLLMGVLLIPFTFHGQQGWMAQFLIPWIPAVGINCHLSLDGLSLIMLWLNVLIALPCILLPCAQVKDRGGLFQCLLLMTVAGMSGVFLATDLMLFFFFWEMMLLPMFALIIIWGDENRGRAALKFFMFTQGSGLLMMLSMIGLVLLHQHEAGVVTFDYADLAGTAASSRWSYVLMLGFFIAFAVKLPMVPFHAWLPDTYASAPIPATLLLSGVMAKTGGYGLIRFVWELFPSAAPLIAPVAMTLGVVGLIYCAWIAFAQNDLKRLIAYSSVSHLGFILLGIFSGTKIGLEGAVIQMVAHGLSTGALFIMAGLLEDRLQTRDMGRMGGLWPAMPQFSGLAMLFAAASLGLPGLGNFIGEFLTLLGTWSVSHTMAIISASALVLSSVYSLTMMLRIFYGPKSSDQARPLGPVSYRHVSLLGGAAVLLIALGVYPQPVLDRSNPALPEMARIAQEQQVP</sequence>
<dbReference type="RefSeq" id="WP_394818789.1">
    <property type="nucleotide sequence ID" value="NZ_JAWJZY010000001.1"/>
</dbReference>
<organism evidence="9 10">
    <name type="scientific">Sorlinia euscelidii</name>
    <dbReference type="NCBI Taxonomy" id="3081148"/>
    <lineage>
        <taxon>Bacteria</taxon>
        <taxon>Pseudomonadati</taxon>
        <taxon>Pseudomonadota</taxon>
        <taxon>Alphaproteobacteria</taxon>
        <taxon>Acetobacterales</taxon>
        <taxon>Acetobacteraceae</taxon>
        <taxon>Sorlinia</taxon>
    </lineage>
</organism>
<dbReference type="PANTHER" id="PTHR43507:SF1">
    <property type="entry name" value="NADH-UBIQUINONE OXIDOREDUCTASE CHAIN 4"/>
    <property type="match status" value="1"/>
</dbReference>
<dbReference type="NCBIfam" id="TIGR01972">
    <property type="entry name" value="NDH_I_M"/>
    <property type="match status" value="1"/>
</dbReference>
<comment type="caution">
    <text evidence="9">The sequence shown here is derived from an EMBL/GenBank/DDBJ whole genome shotgun (WGS) entry which is preliminary data.</text>
</comment>
<evidence type="ECO:0000256" key="1">
    <source>
        <dbReference type="ARBA" id="ARBA00004127"/>
    </source>
</evidence>
<keyword evidence="10" id="KW-1185">Reference proteome</keyword>
<feature type="transmembrane region" description="Helical" evidence="7">
    <location>
        <begin position="28"/>
        <end position="50"/>
    </location>
</feature>
<comment type="similarity">
    <text evidence="2">Belongs to the complex I subunit 4 family.</text>
</comment>
<feature type="transmembrane region" description="Helical" evidence="7">
    <location>
        <begin position="333"/>
        <end position="351"/>
    </location>
</feature>
<evidence type="ECO:0000256" key="4">
    <source>
        <dbReference type="ARBA" id="ARBA00022989"/>
    </source>
</evidence>
<feature type="transmembrane region" description="Helical" evidence="7">
    <location>
        <begin position="107"/>
        <end position="125"/>
    </location>
</feature>
<evidence type="ECO:0000256" key="2">
    <source>
        <dbReference type="ARBA" id="ARBA00009025"/>
    </source>
</evidence>
<evidence type="ECO:0000256" key="3">
    <source>
        <dbReference type="ARBA" id="ARBA00022692"/>
    </source>
</evidence>
<dbReference type="InterPro" id="IPR003918">
    <property type="entry name" value="NADH_UbQ_OxRdtase"/>
</dbReference>
<evidence type="ECO:0000259" key="8">
    <source>
        <dbReference type="Pfam" id="PF00361"/>
    </source>
</evidence>
<feature type="transmembrane region" description="Helical" evidence="7">
    <location>
        <begin position="131"/>
        <end position="150"/>
    </location>
</feature>
<accession>A0ABU7U1M0</accession>
<gene>
    <name evidence="9" type="ORF">DOFOFD_02075</name>
</gene>
<keyword evidence="5 7" id="KW-0472">Membrane</keyword>
<name>A0ABU7U1M0_9PROT</name>
<comment type="subcellular location">
    <subcellularLocation>
        <location evidence="1">Endomembrane system</location>
        <topology evidence="1">Multi-pass membrane protein</topology>
    </subcellularLocation>
    <subcellularLocation>
        <location evidence="6">Membrane</location>
        <topology evidence="6">Multi-pass membrane protein</topology>
    </subcellularLocation>
</comment>
<dbReference type="EMBL" id="JAWJZY010000001">
    <property type="protein sequence ID" value="MEE8657801.1"/>
    <property type="molecule type" value="Genomic_DNA"/>
</dbReference>
<feature type="transmembrane region" description="Helical" evidence="7">
    <location>
        <begin position="207"/>
        <end position="232"/>
    </location>
</feature>
<dbReference type="Proteomes" id="UP001312908">
    <property type="component" value="Unassembled WGS sequence"/>
</dbReference>
<feature type="transmembrane region" description="Helical" evidence="7">
    <location>
        <begin position="302"/>
        <end position="321"/>
    </location>
</feature>
<evidence type="ECO:0000313" key="9">
    <source>
        <dbReference type="EMBL" id="MEE8657801.1"/>
    </source>
</evidence>
<proteinExistence type="inferred from homology"/>
<reference evidence="9 10" key="1">
    <citation type="submission" date="2023-10" db="EMBL/GenBank/DDBJ databases">
        <title>Sorlinia euscelidii gen. nov., sp. nov., an acetic acid bacteria isolated from the gut of Euscelidius variegatus emitter.</title>
        <authorList>
            <person name="Michoud G."/>
            <person name="Marasco R."/>
            <person name="Seferji K."/>
            <person name="Gonella E."/>
            <person name="Garuglieri E."/>
            <person name="Alma A."/>
            <person name="Mapelli F."/>
            <person name="Borin S."/>
            <person name="Daffonchio D."/>
            <person name="Crotti E."/>
        </authorList>
    </citation>
    <scope>NUCLEOTIDE SEQUENCE [LARGE SCALE GENOMIC DNA]</scope>
    <source>
        <strain evidence="9 10">EV16P</strain>
    </source>
</reference>
<feature type="transmembrane region" description="Helical" evidence="7">
    <location>
        <begin position="372"/>
        <end position="393"/>
    </location>
</feature>
<feature type="domain" description="NADH:quinone oxidoreductase/Mrp antiporter transmembrane" evidence="8">
    <location>
        <begin position="126"/>
        <end position="413"/>
    </location>
</feature>
<keyword evidence="4 7" id="KW-1133">Transmembrane helix</keyword>
<dbReference type="PANTHER" id="PTHR43507">
    <property type="entry name" value="NADH-UBIQUINONE OXIDOREDUCTASE CHAIN 4"/>
    <property type="match status" value="1"/>
</dbReference>
<evidence type="ECO:0000313" key="10">
    <source>
        <dbReference type="Proteomes" id="UP001312908"/>
    </source>
</evidence>
<evidence type="ECO:0000256" key="6">
    <source>
        <dbReference type="RuleBase" id="RU000320"/>
    </source>
</evidence>
<dbReference type="Pfam" id="PF00361">
    <property type="entry name" value="Proton_antipo_M"/>
    <property type="match status" value="1"/>
</dbReference>
<keyword evidence="3 6" id="KW-0812">Transmembrane</keyword>
<feature type="transmembrane region" description="Helical" evidence="7">
    <location>
        <begin position="447"/>
        <end position="468"/>
    </location>
</feature>
<evidence type="ECO:0000256" key="7">
    <source>
        <dbReference type="SAM" id="Phobius"/>
    </source>
</evidence>
<protein>
    <submittedName>
        <fullName evidence="9">Proton-translocating NADH-quinone oxidoreductase, chain M</fullName>
    </submittedName>
</protein>
<feature type="transmembrane region" description="Helical" evidence="7">
    <location>
        <begin position="82"/>
        <end position="100"/>
    </location>
</feature>
<feature type="transmembrane region" description="Helical" evidence="7">
    <location>
        <begin position="270"/>
        <end position="295"/>
    </location>
</feature>
<dbReference type="InterPro" id="IPR001750">
    <property type="entry name" value="ND/Mrp_TM"/>
</dbReference>